<keyword evidence="2" id="KW-1185">Reference proteome</keyword>
<organism evidence="1 2">
    <name type="scientific">Daphnia pulex</name>
    <name type="common">Water flea</name>
    <dbReference type="NCBI Taxonomy" id="6669"/>
    <lineage>
        <taxon>Eukaryota</taxon>
        <taxon>Metazoa</taxon>
        <taxon>Ecdysozoa</taxon>
        <taxon>Arthropoda</taxon>
        <taxon>Crustacea</taxon>
        <taxon>Branchiopoda</taxon>
        <taxon>Diplostraca</taxon>
        <taxon>Cladocera</taxon>
        <taxon>Anomopoda</taxon>
        <taxon>Daphniidae</taxon>
        <taxon>Daphnia</taxon>
    </lineage>
</organism>
<dbReference type="AlphaFoldDB" id="E9HWH9"/>
<gene>
    <name evidence="1" type="ORF">DAPPUDRAFT_334834</name>
</gene>
<dbReference type="EMBL" id="GL732929">
    <property type="protein sequence ID" value="EFX63902.1"/>
    <property type="molecule type" value="Genomic_DNA"/>
</dbReference>
<evidence type="ECO:0000313" key="2">
    <source>
        <dbReference type="Proteomes" id="UP000000305"/>
    </source>
</evidence>
<protein>
    <submittedName>
        <fullName evidence="1">Uncharacterized protein</fullName>
    </submittedName>
</protein>
<dbReference type="HOGENOM" id="CLU_1490499_0_0_1"/>
<accession>E9HWH9</accession>
<proteinExistence type="predicted"/>
<sequence length="198" mass="21488">MGETSLLLTLGGPTASATVYVVNDTEIGASMVLGMDTIIALNGTLFMRGDEQMNPLFDAPNEKRLTPQRPVLATGLSMSLVSQAWASENEVVIAQVETQSYRDHITNTTFPVYGTVTIPSGNDTCQAFVTDIISSMMLGVNYLKTVDFKLTFDEWTISWPQTMVVHPYRPPARSIAGPTCPKCGLNGHVQSQCTGVHE</sequence>
<reference evidence="1 2" key="1">
    <citation type="journal article" date="2011" name="Science">
        <title>The ecoresponsive genome of Daphnia pulex.</title>
        <authorList>
            <person name="Colbourne J.K."/>
            <person name="Pfrender M.E."/>
            <person name="Gilbert D."/>
            <person name="Thomas W.K."/>
            <person name="Tucker A."/>
            <person name="Oakley T.H."/>
            <person name="Tokishita S."/>
            <person name="Aerts A."/>
            <person name="Arnold G.J."/>
            <person name="Basu M.K."/>
            <person name="Bauer D.J."/>
            <person name="Caceres C.E."/>
            <person name="Carmel L."/>
            <person name="Casola C."/>
            <person name="Choi J.H."/>
            <person name="Detter J.C."/>
            <person name="Dong Q."/>
            <person name="Dusheyko S."/>
            <person name="Eads B.D."/>
            <person name="Frohlich T."/>
            <person name="Geiler-Samerotte K.A."/>
            <person name="Gerlach D."/>
            <person name="Hatcher P."/>
            <person name="Jogdeo S."/>
            <person name="Krijgsveld J."/>
            <person name="Kriventseva E.V."/>
            <person name="Kultz D."/>
            <person name="Laforsch C."/>
            <person name="Lindquist E."/>
            <person name="Lopez J."/>
            <person name="Manak J.R."/>
            <person name="Muller J."/>
            <person name="Pangilinan J."/>
            <person name="Patwardhan R.P."/>
            <person name="Pitluck S."/>
            <person name="Pritham E.J."/>
            <person name="Rechtsteiner A."/>
            <person name="Rho M."/>
            <person name="Rogozin I.B."/>
            <person name="Sakarya O."/>
            <person name="Salamov A."/>
            <person name="Schaack S."/>
            <person name="Shapiro H."/>
            <person name="Shiga Y."/>
            <person name="Skalitzky C."/>
            <person name="Smith Z."/>
            <person name="Souvorov A."/>
            <person name="Sung W."/>
            <person name="Tang Z."/>
            <person name="Tsuchiya D."/>
            <person name="Tu H."/>
            <person name="Vos H."/>
            <person name="Wang M."/>
            <person name="Wolf Y.I."/>
            <person name="Yamagata H."/>
            <person name="Yamada T."/>
            <person name="Ye Y."/>
            <person name="Shaw J.R."/>
            <person name="Andrews J."/>
            <person name="Crease T.J."/>
            <person name="Tang H."/>
            <person name="Lucas S.M."/>
            <person name="Robertson H.M."/>
            <person name="Bork P."/>
            <person name="Koonin E.V."/>
            <person name="Zdobnov E.M."/>
            <person name="Grigoriev I.V."/>
            <person name="Lynch M."/>
            <person name="Boore J.L."/>
        </authorList>
    </citation>
    <scope>NUCLEOTIDE SEQUENCE [LARGE SCALE GENOMIC DNA]</scope>
</reference>
<name>E9HWH9_DAPPU</name>
<dbReference type="KEGG" id="dpx:DAPPUDRAFT_334834"/>
<dbReference type="Proteomes" id="UP000000305">
    <property type="component" value="Unassembled WGS sequence"/>
</dbReference>
<dbReference type="InParanoid" id="E9HWH9"/>
<evidence type="ECO:0000313" key="1">
    <source>
        <dbReference type="EMBL" id="EFX63902.1"/>
    </source>
</evidence>
<dbReference type="PhylomeDB" id="E9HWH9"/>